<feature type="region of interest" description="Disordered" evidence="5">
    <location>
        <begin position="72"/>
        <end position="98"/>
    </location>
</feature>
<feature type="compositionally biased region" description="Polar residues" evidence="5">
    <location>
        <begin position="293"/>
        <end position="302"/>
    </location>
</feature>
<dbReference type="PANTHER" id="PTHR34298">
    <property type="entry name" value="SEGREGATION AND CONDENSATION PROTEIN B"/>
    <property type="match status" value="1"/>
</dbReference>
<feature type="compositionally biased region" description="Acidic residues" evidence="5">
    <location>
        <begin position="41"/>
        <end position="51"/>
    </location>
</feature>
<dbReference type="AlphaFoldDB" id="A0A0F8ZXE3"/>
<evidence type="ECO:0000313" key="6">
    <source>
        <dbReference type="EMBL" id="KKK90525.1"/>
    </source>
</evidence>
<proteinExistence type="predicted"/>
<feature type="region of interest" description="Disordered" evidence="5">
    <location>
        <begin position="263"/>
        <end position="302"/>
    </location>
</feature>
<evidence type="ECO:0000256" key="5">
    <source>
        <dbReference type="SAM" id="MobiDB-lite"/>
    </source>
</evidence>
<gene>
    <name evidence="6" type="ORF">LCGC14_2722130</name>
</gene>
<feature type="compositionally biased region" description="Acidic residues" evidence="5">
    <location>
        <begin position="1"/>
        <end position="12"/>
    </location>
</feature>
<dbReference type="InterPro" id="IPR036390">
    <property type="entry name" value="WH_DNA-bd_sf"/>
</dbReference>
<reference evidence="6" key="1">
    <citation type="journal article" date="2015" name="Nature">
        <title>Complex archaea that bridge the gap between prokaryotes and eukaryotes.</title>
        <authorList>
            <person name="Spang A."/>
            <person name="Saw J.H."/>
            <person name="Jorgensen S.L."/>
            <person name="Zaremba-Niedzwiedzka K."/>
            <person name="Martijn J."/>
            <person name="Lind A.E."/>
            <person name="van Eijk R."/>
            <person name="Schleper C."/>
            <person name="Guy L."/>
            <person name="Ettema T.J."/>
        </authorList>
    </citation>
    <scope>NUCLEOTIDE SEQUENCE</scope>
</reference>
<evidence type="ECO:0008006" key="7">
    <source>
        <dbReference type="Google" id="ProtNLM"/>
    </source>
</evidence>
<evidence type="ECO:0000256" key="4">
    <source>
        <dbReference type="ARBA" id="ARBA00023306"/>
    </source>
</evidence>
<name>A0A0F8ZXE3_9ZZZZ</name>
<feature type="compositionally biased region" description="Basic and acidic residues" evidence="5">
    <location>
        <begin position="89"/>
        <end position="98"/>
    </location>
</feature>
<sequence>MNDLNENLDNENLDNSKEDSDSVIAEKTIDEKENKTKIIDPEETSEGDINDTENKANEIVSTEISNELLTIGIKEEDRRNETEESEKTEEERSNDQIRDFHRNQIEAALYASGKPLTIEILSTKLEIGKKEVEEMINELAFDYLDRSTALVIAQIGDRYQMQIKMEYTEKVSKFAEGGAIAEKYLRTLTIIALKQPILKSLVIKLRGSGAYEHVKYLIDNGLIDAVKKGRSKELTTSEKYAEMFGLPKNREEMKRMMVAQLGLEEEPDEENLGGTDKDLISEEPNDVEEISEANDNTNLLKE</sequence>
<accession>A0A0F8ZXE3</accession>
<dbReference type="GO" id="GO:0051304">
    <property type="term" value="P:chromosome separation"/>
    <property type="evidence" value="ECO:0007669"/>
    <property type="project" value="InterPro"/>
</dbReference>
<dbReference type="GO" id="GO:0051301">
    <property type="term" value="P:cell division"/>
    <property type="evidence" value="ECO:0007669"/>
    <property type="project" value="UniProtKB-KW"/>
</dbReference>
<comment type="caution">
    <text evidence="6">The sequence shown here is derived from an EMBL/GenBank/DDBJ whole genome shotgun (WGS) entry which is preliminary data.</text>
</comment>
<dbReference type="InterPro" id="IPR005234">
    <property type="entry name" value="ScpB_csome_segregation"/>
</dbReference>
<dbReference type="PANTHER" id="PTHR34298:SF2">
    <property type="entry name" value="SEGREGATION AND CONDENSATION PROTEIN B"/>
    <property type="match status" value="1"/>
</dbReference>
<feature type="compositionally biased region" description="Basic and acidic residues" evidence="5">
    <location>
        <begin position="73"/>
        <end position="82"/>
    </location>
</feature>
<dbReference type="NCBIfam" id="TIGR00281">
    <property type="entry name" value="SMC-Scp complex subunit ScpB"/>
    <property type="match status" value="1"/>
</dbReference>
<feature type="compositionally biased region" description="Acidic residues" evidence="5">
    <location>
        <begin position="281"/>
        <end position="292"/>
    </location>
</feature>
<keyword evidence="1" id="KW-0963">Cytoplasm</keyword>
<keyword evidence="4" id="KW-0131">Cell cycle</keyword>
<keyword evidence="2" id="KW-0132">Cell division</keyword>
<dbReference type="SUPFAM" id="SSF46785">
    <property type="entry name" value="Winged helix' DNA-binding domain"/>
    <property type="match status" value="2"/>
</dbReference>
<evidence type="ECO:0000256" key="2">
    <source>
        <dbReference type="ARBA" id="ARBA00022618"/>
    </source>
</evidence>
<evidence type="ECO:0000256" key="1">
    <source>
        <dbReference type="ARBA" id="ARBA00022490"/>
    </source>
</evidence>
<evidence type="ECO:0000256" key="3">
    <source>
        <dbReference type="ARBA" id="ARBA00022829"/>
    </source>
</evidence>
<protein>
    <recommendedName>
        <fullName evidence="7">SMC-Scp complex subunit ScpB</fullName>
    </recommendedName>
</protein>
<keyword evidence="3" id="KW-0159">Chromosome partition</keyword>
<dbReference type="Pfam" id="PF04079">
    <property type="entry name" value="SMC_ScpB"/>
    <property type="match status" value="1"/>
</dbReference>
<dbReference type="Gene3D" id="1.10.10.10">
    <property type="entry name" value="Winged helix-like DNA-binding domain superfamily/Winged helix DNA-binding domain"/>
    <property type="match status" value="2"/>
</dbReference>
<organism evidence="6">
    <name type="scientific">marine sediment metagenome</name>
    <dbReference type="NCBI Taxonomy" id="412755"/>
    <lineage>
        <taxon>unclassified sequences</taxon>
        <taxon>metagenomes</taxon>
        <taxon>ecological metagenomes</taxon>
    </lineage>
</organism>
<dbReference type="EMBL" id="LAZR01049061">
    <property type="protein sequence ID" value="KKK90525.1"/>
    <property type="molecule type" value="Genomic_DNA"/>
</dbReference>
<feature type="compositionally biased region" description="Basic and acidic residues" evidence="5">
    <location>
        <begin position="27"/>
        <end position="40"/>
    </location>
</feature>
<dbReference type="InterPro" id="IPR036388">
    <property type="entry name" value="WH-like_DNA-bd_sf"/>
</dbReference>
<feature type="region of interest" description="Disordered" evidence="5">
    <location>
        <begin position="1"/>
        <end position="54"/>
    </location>
</feature>